<evidence type="ECO:0000259" key="1">
    <source>
        <dbReference type="Pfam" id="PF18864"/>
    </source>
</evidence>
<proteinExistence type="predicted"/>
<reference evidence="2 3" key="1">
    <citation type="journal article" date="2002" name="Nat. Biotechnol.">
        <title>Genome sequence of the dissimilatory metal ion-reducing bacterium Shewanella oneidensis.</title>
        <authorList>
            <person name="Heidelberg J.F."/>
            <person name="Paulsen I.T."/>
            <person name="Nelson K.E."/>
            <person name="Gaidos E.J."/>
            <person name="Nelson W.C."/>
            <person name="Read T.D."/>
            <person name="Eisen J.A."/>
            <person name="Seshadri R."/>
            <person name="Ward N."/>
            <person name="Methe B."/>
            <person name="Clayton R.A."/>
            <person name="Meyer T."/>
            <person name="Tsapin A."/>
            <person name="Scott J."/>
            <person name="Beanan M."/>
            <person name="Brinkac L."/>
            <person name="Daugherty S."/>
            <person name="DeBoy R.T."/>
            <person name="Dodson R.J."/>
            <person name="Durkin A.S."/>
            <person name="Haft D.H."/>
            <person name="Kolonay J.F."/>
            <person name="Madupu R."/>
            <person name="Peterson J.D."/>
            <person name="Umayam L.A."/>
            <person name="White O."/>
            <person name="Wolf A.M."/>
            <person name="Vamathevan J."/>
            <person name="Weidman J."/>
            <person name="Impraim M."/>
            <person name="Lee K."/>
            <person name="Berry K."/>
            <person name="Lee C."/>
            <person name="Mueller J."/>
            <person name="Khouri H."/>
            <person name="Gill J."/>
            <person name="Utterback T.R."/>
            <person name="McDonald L.A."/>
            <person name="Feldblyum T.V."/>
            <person name="Smith H.O."/>
            <person name="Venter J.C."/>
            <person name="Nealson K.H."/>
            <person name="Fraser C.M."/>
        </authorList>
    </citation>
    <scope>NUCLEOTIDE SEQUENCE [LARGE SCALE GENOMIC DNA]</scope>
    <source>
        <strain evidence="3">ATCC 700550 / JCM 31522 / CIP 106686 / LMG 19005 / NCIMB 14063 / MR-1</strain>
    </source>
</reference>
<reference evidence="2 3" key="4">
    <citation type="journal article" date="2011" name="BMC Genomics">
        <title>Genome-wide protein localization prediction strategies for gram negative bacteria.</title>
        <authorList>
            <person name="Romine M.F."/>
        </authorList>
    </citation>
    <scope>NUCLEOTIDE SEQUENCE [LARGE SCALE GENOMIC DNA]</scope>
    <source>
        <strain evidence="3">ATCC 700550 / JCM 31522 / CIP 106686 / LMG 19005 / NCIMB 14063 / MR-1</strain>
    </source>
</reference>
<reference evidence="2 3" key="3">
    <citation type="journal article" date="2008" name="Appl. Environ. Microbiol.">
        <title>Identification of mobile elements and pseudogenes in the Shewanella oneidensis MR-1 genome.</title>
        <authorList>
            <person name="Romine M.F."/>
            <person name="Carlson T.S."/>
            <person name="Norbeck A.D."/>
            <person name="McCue L.A."/>
            <person name="Lipton M.S."/>
        </authorList>
    </citation>
    <scope>NUCLEOTIDE SEQUENCE [LARGE SCALE GENOMIC DNA]</scope>
    <source>
        <strain evidence="3">ATCC 700550 / JCM 31522 / CIP 106686 / LMG 19005 / NCIMB 14063 / MR-1</strain>
    </source>
</reference>
<organism evidence="2 3">
    <name type="scientific">Shewanella oneidensis (strain ATCC 700550 / JCM 31522 / CIP 106686 / LMG 19005 / NCIMB 14063 / MR-1)</name>
    <dbReference type="NCBI Taxonomy" id="211586"/>
    <lineage>
        <taxon>Bacteria</taxon>
        <taxon>Pseudomonadati</taxon>
        <taxon>Pseudomonadota</taxon>
        <taxon>Gammaproteobacteria</taxon>
        <taxon>Alteromonadales</taxon>
        <taxon>Shewanellaceae</taxon>
        <taxon>Shewanella</taxon>
    </lineage>
</organism>
<dbReference type="STRING" id="211586.SO_4341"/>
<name>Q8E9E3_SHEON</name>
<dbReference type="AlphaFoldDB" id="Q8E9E3"/>
<protein>
    <recommendedName>
        <fullName evidence="1">AbiTii domain-containing protein</fullName>
    </recommendedName>
</protein>
<evidence type="ECO:0000313" key="2">
    <source>
        <dbReference type="EMBL" id="AAN57309.1"/>
    </source>
</evidence>
<evidence type="ECO:0000313" key="3">
    <source>
        <dbReference type="Proteomes" id="UP000008186"/>
    </source>
</evidence>
<dbReference type="RefSeq" id="WP_011073998.1">
    <property type="nucleotide sequence ID" value="NC_004347.2"/>
</dbReference>
<keyword evidence="3" id="KW-1185">Reference proteome</keyword>
<dbReference type="InterPro" id="IPR041304">
    <property type="entry name" value="AbiTii"/>
</dbReference>
<dbReference type="Pfam" id="PF18864">
    <property type="entry name" value="AbiTii"/>
    <property type="match status" value="1"/>
</dbReference>
<dbReference type="BioCyc" id="SONE211586:G1GMP-4014-MONOMER"/>
<dbReference type="PaxDb" id="211586-SO_4341"/>
<reference evidence="2 3" key="2">
    <citation type="journal article" date="2005" name="Proteomics">
        <title>Global detection and characterization of hypothetical proteins in Shewanella oneidensis MR-1 using LC-MS based proteomics.</title>
        <authorList>
            <person name="Elias D.A."/>
            <person name="Monroe M.E."/>
            <person name="Marshall M.J."/>
            <person name="Romine M.F."/>
            <person name="Belieav A.S."/>
            <person name="Fredrickson J.K."/>
            <person name="Anderson G.A."/>
            <person name="Smith R.D."/>
            <person name="Lipton M.S."/>
        </authorList>
    </citation>
    <scope>NUCLEOTIDE SEQUENCE [LARGE SCALE GENOMIC DNA]</scope>
    <source>
        <strain evidence="3">ATCC 700550 / JCM 31522 / CIP 106686 / LMG 19005 / NCIMB 14063 / MR-1</strain>
    </source>
</reference>
<sequence length="302" mass="33604">MKLIEEIVDLLSSNEPNLTTALMKTKVLLHRLGEKELLEWVDGELKGYPNVDNLPDYRILRVTVIGNSSNMAYRYTRQILPTMHLDKKIKNKLETTYLTHSIAVIEKYSRNDEDLQITIAPEYYRFLSKGLGNGYEIESAWGQHSAGAMTQILTEVQSRLLDFVLELSEKFPEELQTSEMKIRSKEVGVSDLFNNAVFGDNVTIVVGDSNKQKITNSIIKNDFESLRQTLRENGVAEDDIAGLNTAIQADEGAKELANGNFGSNVSGWIGNMVSKAASTAWDINIGVAGSLLATAISKFYGF</sequence>
<feature type="domain" description="AbiTii" evidence="1">
    <location>
        <begin position="2"/>
        <end position="185"/>
    </location>
</feature>
<dbReference type="Proteomes" id="UP000008186">
    <property type="component" value="Chromosome"/>
</dbReference>
<accession>Q8E9E3</accession>
<dbReference type="EMBL" id="AE014299">
    <property type="protein sequence ID" value="AAN57309.1"/>
    <property type="molecule type" value="Genomic_DNA"/>
</dbReference>
<dbReference type="eggNOG" id="ENOG502ZCM4">
    <property type="taxonomic scope" value="Bacteria"/>
</dbReference>
<dbReference type="KEGG" id="son:SO_4341"/>
<dbReference type="OrthoDB" id="766804at2"/>
<gene>
    <name evidence="2" type="ordered locus">SO_4341</name>
</gene>
<dbReference type="PATRIC" id="fig|211586.12.peg.4205"/>
<dbReference type="HOGENOM" id="CLU_070824_0_0_6"/>